<dbReference type="PIRSF" id="PIRSF005485">
    <property type="entry name" value="HrcA"/>
    <property type="match status" value="1"/>
</dbReference>
<dbReference type="GO" id="GO:0045892">
    <property type="term" value="P:negative regulation of DNA-templated transcription"/>
    <property type="evidence" value="ECO:0007669"/>
    <property type="project" value="UniProtKB-UniRule"/>
</dbReference>
<accession>H0E6K3</accession>
<name>H0E6K3_9ACTN</name>
<dbReference type="SUPFAM" id="SSF55781">
    <property type="entry name" value="GAF domain-like"/>
    <property type="match status" value="1"/>
</dbReference>
<dbReference type="Proteomes" id="UP000005143">
    <property type="component" value="Unassembled WGS sequence"/>
</dbReference>
<evidence type="ECO:0000256" key="4">
    <source>
        <dbReference type="ARBA" id="ARBA00023163"/>
    </source>
</evidence>
<dbReference type="Gene3D" id="1.10.10.10">
    <property type="entry name" value="Winged helix-like DNA-binding domain superfamily/Winged helix DNA-binding domain"/>
    <property type="match status" value="1"/>
</dbReference>
<dbReference type="RefSeq" id="WP_007575433.1">
    <property type="nucleotide sequence ID" value="NZ_AGUD01000205.1"/>
</dbReference>
<comment type="caution">
    <text evidence="7">The sequence shown here is derived from an EMBL/GenBank/DDBJ whole genome shotgun (WGS) entry which is preliminary data.</text>
</comment>
<dbReference type="InterPro" id="IPR029016">
    <property type="entry name" value="GAF-like_dom_sf"/>
</dbReference>
<dbReference type="GO" id="GO:0003677">
    <property type="term" value="F:DNA binding"/>
    <property type="evidence" value="ECO:0007669"/>
    <property type="project" value="InterPro"/>
</dbReference>
<dbReference type="AlphaFoldDB" id="H0E6K3"/>
<keyword evidence="3 5" id="KW-0346">Stress response</keyword>
<dbReference type="EMBL" id="AGUD01000205">
    <property type="protein sequence ID" value="EHN10702.1"/>
    <property type="molecule type" value="Genomic_DNA"/>
</dbReference>
<dbReference type="Pfam" id="PF01628">
    <property type="entry name" value="HrcA"/>
    <property type="match status" value="1"/>
</dbReference>
<dbReference type="OrthoDB" id="9783139at2"/>
<organism evidence="7 8">
    <name type="scientific">Patulibacter medicamentivorans</name>
    <dbReference type="NCBI Taxonomy" id="1097667"/>
    <lineage>
        <taxon>Bacteria</taxon>
        <taxon>Bacillati</taxon>
        <taxon>Actinomycetota</taxon>
        <taxon>Thermoleophilia</taxon>
        <taxon>Solirubrobacterales</taxon>
        <taxon>Patulibacteraceae</taxon>
        <taxon>Patulibacter</taxon>
    </lineage>
</organism>
<evidence type="ECO:0000259" key="6">
    <source>
        <dbReference type="Pfam" id="PF01628"/>
    </source>
</evidence>
<keyword evidence="8" id="KW-1185">Reference proteome</keyword>
<dbReference type="InterPro" id="IPR036390">
    <property type="entry name" value="WH_DNA-bd_sf"/>
</dbReference>
<dbReference type="InterPro" id="IPR036388">
    <property type="entry name" value="WH-like_DNA-bd_sf"/>
</dbReference>
<dbReference type="NCBIfam" id="TIGR00331">
    <property type="entry name" value="hrcA"/>
    <property type="match status" value="1"/>
</dbReference>
<protein>
    <recommendedName>
        <fullName evidence="5">Heat-inducible transcription repressor HrcA</fullName>
    </recommendedName>
</protein>
<reference evidence="7 8" key="1">
    <citation type="journal article" date="2013" name="Biodegradation">
        <title>Quantitative proteomic analysis of ibuprofen-degrading Patulibacter sp. strain I11.</title>
        <authorList>
            <person name="Almeida B."/>
            <person name="Kjeldal H."/>
            <person name="Lolas I."/>
            <person name="Knudsen A.D."/>
            <person name="Carvalho G."/>
            <person name="Nielsen K.L."/>
            <person name="Barreto Crespo M.T."/>
            <person name="Stensballe A."/>
            <person name="Nielsen J.L."/>
        </authorList>
    </citation>
    <scope>NUCLEOTIDE SEQUENCE [LARGE SCALE GENOMIC DNA]</scope>
    <source>
        <strain evidence="7 8">I11</strain>
    </source>
</reference>
<feature type="domain" description="Heat-inducible transcription repressor HrcA C-terminal" evidence="6">
    <location>
        <begin position="98"/>
        <end position="319"/>
    </location>
</feature>
<evidence type="ECO:0000313" key="8">
    <source>
        <dbReference type="Proteomes" id="UP000005143"/>
    </source>
</evidence>
<proteinExistence type="inferred from homology"/>
<dbReference type="InterPro" id="IPR021153">
    <property type="entry name" value="HrcA_C"/>
</dbReference>
<dbReference type="Gene3D" id="3.30.390.60">
    <property type="entry name" value="Heat-inducible transcription repressor hrca homolog, domain 3"/>
    <property type="match status" value="1"/>
</dbReference>
<evidence type="ECO:0000256" key="3">
    <source>
        <dbReference type="ARBA" id="ARBA00023016"/>
    </source>
</evidence>
<comment type="similarity">
    <text evidence="5">Belongs to the HrcA family.</text>
</comment>
<evidence type="ECO:0000256" key="5">
    <source>
        <dbReference type="HAMAP-Rule" id="MF_00081"/>
    </source>
</evidence>
<evidence type="ECO:0000256" key="2">
    <source>
        <dbReference type="ARBA" id="ARBA00023015"/>
    </source>
</evidence>
<evidence type="ECO:0000313" key="7">
    <source>
        <dbReference type="EMBL" id="EHN10702.1"/>
    </source>
</evidence>
<keyword evidence="2 5" id="KW-0805">Transcription regulation</keyword>
<evidence type="ECO:0000256" key="1">
    <source>
        <dbReference type="ARBA" id="ARBA00022491"/>
    </source>
</evidence>
<dbReference type="PANTHER" id="PTHR34824:SF1">
    <property type="entry name" value="HEAT-INDUCIBLE TRANSCRIPTION REPRESSOR HRCA"/>
    <property type="match status" value="1"/>
</dbReference>
<dbReference type="InterPro" id="IPR002571">
    <property type="entry name" value="HrcA"/>
</dbReference>
<keyword evidence="4 5" id="KW-0804">Transcription</keyword>
<dbReference type="PATRIC" id="fig|1097667.3.peg.2434"/>
<gene>
    <name evidence="5" type="primary">hrcA</name>
    <name evidence="7" type="ORF">PAI11_24530</name>
</gene>
<keyword evidence="1 5" id="KW-0678">Repressor</keyword>
<dbReference type="Gene3D" id="3.30.450.40">
    <property type="match status" value="1"/>
</dbReference>
<dbReference type="InterPro" id="IPR023120">
    <property type="entry name" value="WHTH_transcript_rep_HrcA_IDD"/>
</dbReference>
<dbReference type="PANTHER" id="PTHR34824">
    <property type="entry name" value="HEAT-INDUCIBLE TRANSCRIPTION REPRESSOR HRCA"/>
    <property type="match status" value="1"/>
</dbReference>
<dbReference type="HAMAP" id="MF_00081">
    <property type="entry name" value="HrcA"/>
    <property type="match status" value="1"/>
</dbReference>
<dbReference type="SUPFAM" id="SSF46785">
    <property type="entry name" value="Winged helix' DNA-binding domain"/>
    <property type="match status" value="1"/>
</dbReference>
<comment type="function">
    <text evidence="5">Negative regulator of class I heat shock genes (grpE-dnaK-dnaJ and groELS operons). Prevents heat-shock induction of these operons.</text>
</comment>
<sequence length="340" mass="36734">MLSPRQELILQKVVTRFGETGLPVGSKLLSADPDLGFGPSTIRNELAQLEEHGLLNHPHTSAGRVPTDAGHRYFVDHLLPTVDGGDRVHLELVQREVDEAMRMTSETLSAVTDLLAVVTAPPVTTATIRHVEVLLLQPRTVMVVVITSAGEVAKRIVAFPDAVDSGLASWAKEYLNDRLAGIGLGARMLRARLEDPGLGASELRFLEALRPAFDGLGATGETTGNVYVSGAARLMHASRSAEVAHLDALVDELERRATLLHLLRHALQSPDVTVRIGAENPLPALRSLAVVAAGYGPPQRRLGSVSVIGPVRMDYPRAIRSVRDVAFQLSRYVEDLYDNA</sequence>